<keyword evidence="4 6" id="KW-1133">Transmembrane helix</keyword>
<dbReference type="Proteomes" id="UP000008792">
    <property type="component" value="Unassembled WGS sequence"/>
</dbReference>
<dbReference type="GO" id="GO:0050909">
    <property type="term" value="P:sensory perception of taste"/>
    <property type="evidence" value="ECO:0007669"/>
    <property type="project" value="InterPro"/>
</dbReference>
<dbReference type="GO" id="GO:0005886">
    <property type="term" value="C:plasma membrane"/>
    <property type="evidence" value="ECO:0007669"/>
    <property type="project" value="UniProtKB-SubCell"/>
</dbReference>
<evidence type="ECO:0000313" key="7">
    <source>
        <dbReference type="EMBL" id="KRF78053.1"/>
    </source>
</evidence>
<feature type="transmembrane region" description="Helical" evidence="6">
    <location>
        <begin position="175"/>
        <end position="196"/>
    </location>
</feature>
<evidence type="ECO:0008006" key="9">
    <source>
        <dbReference type="Google" id="ProtNLM"/>
    </source>
</evidence>
<keyword evidence="2" id="KW-1003">Cell membrane</keyword>
<protein>
    <recommendedName>
        <fullName evidence="9">Gustatory receptor</fullName>
    </recommendedName>
</protein>
<keyword evidence="3 6" id="KW-0812">Transmembrane</keyword>
<sequence length="218" mass="24785">MALVYLGIFVKRRHLLELLSLLLYRNRKDLNNCYAKRFLGRFCIYAGLSGLCAVTYTSAFLFSEIPVVPCILLSFIYTYSYVLIGLIMILYSCLAQVLAALLHLYNHDLLAATKTTKIERCGLWKRNQMLIVCHEQLNSGFGLVMALITAFALFSAPAAPFILVTTVFELDINQVGINIVIRLLLICIMWNIPWLVAMMIIFQKDAVWQEVCTKGFNL</sequence>
<feature type="transmembrane region" description="Helical" evidence="6">
    <location>
        <begin position="42"/>
        <end position="62"/>
    </location>
</feature>
<evidence type="ECO:0000313" key="8">
    <source>
        <dbReference type="Proteomes" id="UP000008792"/>
    </source>
</evidence>
<comment type="subcellular location">
    <subcellularLocation>
        <location evidence="1">Cell membrane</location>
        <topology evidence="1">Multi-pass membrane protein</topology>
    </subcellularLocation>
</comment>
<name>A0A0Q9WBZ4_DROVI</name>
<organism evidence="7 8">
    <name type="scientific">Drosophila virilis</name>
    <name type="common">Fruit fly</name>
    <dbReference type="NCBI Taxonomy" id="7244"/>
    <lineage>
        <taxon>Eukaryota</taxon>
        <taxon>Metazoa</taxon>
        <taxon>Ecdysozoa</taxon>
        <taxon>Arthropoda</taxon>
        <taxon>Hexapoda</taxon>
        <taxon>Insecta</taxon>
        <taxon>Pterygota</taxon>
        <taxon>Neoptera</taxon>
        <taxon>Endopterygota</taxon>
        <taxon>Diptera</taxon>
        <taxon>Brachycera</taxon>
        <taxon>Muscomorpha</taxon>
        <taxon>Ephydroidea</taxon>
        <taxon>Drosophilidae</taxon>
        <taxon>Drosophila</taxon>
    </lineage>
</organism>
<evidence type="ECO:0000256" key="2">
    <source>
        <dbReference type="ARBA" id="ARBA00022475"/>
    </source>
</evidence>
<dbReference type="AlphaFoldDB" id="A0A0Q9WBZ4"/>
<reference evidence="7 8" key="1">
    <citation type="journal article" date="2007" name="Nature">
        <title>Evolution of genes and genomes on the Drosophila phylogeny.</title>
        <authorList>
            <consortium name="Drosophila 12 Genomes Consortium"/>
            <person name="Clark A.G."/>
            <person name="Eisen M.B."/>
            <person name="Smith D.R."/>
            <person name="Bergman C.M."/>
            <person name="Oliver B."/>
            <person name="Markow T.A."/>
            <person name="Kaufman T.C."/>
            <person name="Kellis M."/>
            <person name="Gelbart W."/>
            <person name="Iyer V.N."/>
            <person name="Pollard D.A."/>
            <person name="Sackton T.B."/>
            <person name="Larracuente A.M."/>
            <person name="Singh N.D."/>
            <person name="Abad J.P."/>
            <person name="Abt D.N."/>
            <person name="Adryan B."/>
            <person name="Aguade M."/>
            <person name="Akashi H."/>
            <person name="Anderson W.W."/>
            <person name="Aquadro C.F."/>
            <person name="Ardell D.H."/>
            <person name="Arguello R."/>
            <person name="Artieri C.G."/>
            <person name="Barbash D.A."/>
            <person name="Barker D."/>
            <person name="Barsanti P."/>
            <person name="Batterham P."/>
            <person name="Batzoglou S."/>
            <person name="Begun D."/>
            <person name="Bhutkar A."/>
            <person name="Blanco E."/>
            <person name="Bosak S.A."/>
            <person name="Bradley R.K."/>
            <person name="Brand A.D."/>
            <person name="Brent M.R."/>
            <person name="Brooks A.N."/>
            <person name="Brown R.H."/>
            <person name="Butlin R.K."/>
            <person name="Caggese C."/>
            <person name="Calvi B.R."/>
            <person name="Bernardo de Carvalho A."/>
            <person name="Caspi A."/>
            <person name="Castrezana S."/>
            <person name="Celniker S.E."/>
            <person name="Chang J.L."/>
            <person name="Chapple C."/>
            <person name="Chatterji S."/>
            <person name="Chinwalla A."/>
            <person name="Civetta A."/>
            <person name="Clifton S.W."/>
            <person name="Comeron J.M."/>
            <person name="Costello J.C."/>
            <person name="Coyne J.A."/>
            <person name="Daub J."/>
            <person name="David R.G."/>
            <person name="Delcher A.L."/>
            <person name="Delehaunty K."/>
            <person name="Do C.B."/>
            <person name="Ebling H."/>
            <person name="Edwards K."/>
            <person name="Eickbush T."/>
            <person name="Evans J.D."/>
            <person name="Filipski A."/>
            <person name="Findeiss S."/>
            <person name="Freyhult E."/>
            <person name="Fulton L."/>
            <person name="Fulton R."/>
            <person name="Garcia A.C."/>
            <person name="Gardiner A."/>
            <person name="Garfield D.A."/>
            <person name="Garvin B.E."/>
            <person name="Gibson G."/>
            <person name="Gilbert D."/>
            <person name="Gnerre S."/>
            <person name="Godfrey J."/>
            <person name="Good R."/>
            <person name="Gotea V."/>
            <person name="Gravely B."/>
            <person name="Greenberg A.J."/>
            <person name="Griffiths-Jones S."/>
            <person name="Gross S."/>
            <person name="Guigo R."/>
            <person name="Gustafson E.A."/>
            <person name="Haerty W."/>
            <person name="Hahn M.W."/>
            <person name="Halligan D.L."/>
            <person name="Halpern A.L."/>
            <person name="Halter G.M."/>
            <person name="Han M.V."/>
            <person name="Heger A."/>
            <person name="Hillier L."/>
            <person name="Hinrichs A.S."/>
            <person name="Holmes I."/>
            <person name="Hoskins R.A."/>
            <person name="Hubisz M.J."/>
            <person name="Hultmark D."/>
            <person name="Huntley M.A."/>
            <person name="Jaffe D.B."/>
            <person name="Jagadeeshan S."/>
            <person name="Jeck W.R."/>
            <person name="Johnson J."/>
            <person name="Jones C.D."/>
            <person name="Jordan W.C."/>
            <person name="Karpen G.H."/>
            <person name="Kataoka E."/>
            <person name="Keightley P.D."/>
            <person name="Kheradpour P."/>
            <person name="Kirkness E.F."/>
            <person name="Koerich L.B."/>
            <person name="Kristiansen K."/>
            <person name="Kudrna D."/>
            <person name="Kulathinal R.J."/>
            <person name="Kumar S."/>
            <person name="Kwok R."/>
            <person name="Lander E."/>
            <person name="Langley C.H."/>
            <person name="Lapoint R."/>
            <person name="Lazzaro B.P."/>
            <person name="Lee S.J."/>
            <person name="Levesque L."/>
            <person name="Li R."/>
            <person name="Lin C.F."/>
            <person name="Lin M.F."/>
            <person name="Lindblad-Toh K."/>
            <person name="Llopart A."/>
            <person name="Long M."/>
            <person name="Low L."/>
            <person name="Lozovsky E."/>
            <person name="Lu J."/>
            <person name="Luo M."/>
            <person name="Machado C.A."/>
            <person name="Makalowski W."/>
            <person name="Marzo M."/>
            <person name="Matsuda M."/>
            <person name="Matzkin L."/>
            <person name="McAllister B."/>
            <person name="McBride C.S."/>
            <person name="McKernan B."/>
            <person name="McKernan K."/>
            <person name="Mendez-Lago M."/>
            <person name="Minx P."/>
            <person name="Mollenhauer M.U."/>
            <person name="Montooth K."/>
            <person name="Mount S.M."/>
            <person name="Mu X."/>
            <person name="Myers E."/>
            <person name="Negre B."/>
            <person name="Newfeld S."/>
            <person name="Nielsen R."/>
            <person name="Noor M.A."/>
            <person name="O'Grady P."/>
            <person name="Pachter L."/>
            <person name="Papaceit M."/>
            <person name="Parisi M.J."/>
            <person name="Parisi M."/>
            <person name="Parts L."/>
            <person name="Pedersen J.S."/>
            <person name="Pesole G."/>
            <person name="Phillippy A.M."/>
            <person name="Ponting C.P."/>
            <person name="Pop M."/>
            <person name="Porcelli D."/>
            <person name="Powell J.R."/>
            <person name="Prohaska S."/>
            <person name="Pruitt K."/>
            <person name="Puig M."/>
            <person name="Quesneville H."/>
            <person name="Ram K.R."/>
            <person name="Rand D."/>
            <person name="Rasmussen M.D."/>
            <person name="Reed L.K."/>
            <person name="Reenan R."/>
            <person name="Reily A."/>
            <person name="Remington K.A."/>
            <person name="Rieger T.T."/>
            <person name="Ritchie M.G."/>
            <person name="Robin C."/>
            <person name="Rogers Y.H."/>
            <person name="Rohde C."/>
            <person name="Rozas J."/>
            <person name="Rubenfield M.J."/>
            <person name="Ruiz A."/>
            <person name="Russo S."/>
            <person name="Salzberg S.L."/>
            <person name="Sanchez-Gracia A."/>
            <person name="Saranga D.J."/>
            <person name="Sato H."/>
            <person name="Schaeffer S.W."/>
            <person name="Schatz M.C."/>
            <person name="Schlenke T."/>
            <person name="Schwartz R."/>
            <person name="Segarra C."/>
            <person name="Singh R.S."/>
            <person name="Sirot L."/>
            <person name="Sirota M."/>
            <person name="Sisneros N.B."/>
            <person name="Smith C.D."/>
            <person name="Smith T.F."/>
            <person name="Spieth J."/>
            <person name="Stage D.E."/>
            <person name="Stark A."/>
            <person name="Stephan W."/>
            <person name="Strausberg R.L."/>
            <person name="Strempel S."/>
            <person name="Sturgill D."/>
            <person name="Sutton G."/>
            <person name="Sutton G.G."/>
            <person name="Tao W."/>
            <person name="Teichmann S."/>
            <person name="Tobari Y.N."/>
            <person name="Tomimura Y."/>
            <person name="Tsolas J.M."/>
            <person name="Valente V.L."/>
            <person name="Venter E."/>
            <person name="Venter J.C."/>
            <person name="Vicario S."/>
            <person name="Vieira F.G."/>
            <person name="Vilella A.J."/>
            <person name="Villasante A."/>
            <person name="Walenz B."/>
            <person name="Wang J."/>
            <person name="Wasserman M."/>
            <person name="Watts T."/>
            <person name="Wilson D."/>
            <person name="Wilson R.K."/>
            <person name="Wing R.A."/>
            <person name="Wolfner M.F."/>
            <person name="Wong A."/>
            <person name="Wong G.K."/>
            <person name="Wu C.I."/>
            <person name="Wu G."/>
            <person name="Yamamoto D."/>
            <person name="Yang H.P."/>
            <person name="Yang S.P."/>
            <person name="Yorke J.A."/>
            <person name="Yoshida K."/>
            <person name="Zdobnov E."/>
            <person name="Zhang P."/>
            <person name="Zhang Y."/>
            <person name="Zimin A.V."/>
            <person name="Baldwin J."/>
            <person name="Abdouelleil A."/>
            <person name="Abdulkadir J."/>
            <person name="Abebe A."/>
            <person name="Abera B."/>
            <person name="Abreu J."/>
            <person name="Acer S.C."/>
            <person name="Aftuck L."/>
            <person name="Alexander A."/>
            <person name="An P."/>
            <person name="Anderson E."/>
            <person name="Anderson S."/>
            <person name="Arachi H."/>
            <person name="Azer M."/>
            <person name="Bachantsang P."/>
            <person name="Barry A."/>
            <person name="Bayul T."/>
            <person name="Berlin A."/>
            <person name="Bessette D."/>
            <person name="Bloom T."/>
            <person name="Blye J."/>
            <person name="Boguslavskiy L."/>
            <person name="Bonnet C."/>
            <person name="Boukhgalter B."/>
            <person name="Bourzgui I."/>
            <person name="Brown A."/>
            <person name="Cahill P."/>
            <person name="Channer S."/>
            <person name="Cheshatsang Y."/>
            <person name="Chuda L."/>
            <person name="Citroen M."/>
            <person name="Collymore A."/>
            <person name="Cooke P."/>
            <person name="Costello M."/>
            <person name="D'Aco K."/>
            <person name="Daza R."/>
            <person name="De Haan G."/>
            <person name="DeGray S."/>
            <person name="DeMaso C."/>
            <person name="Dhargay N."/>
            <person name="Dooley K."/>
            <person name="Dooley E."/>
            <person name="Doricent M."/>
            <person name="Dorje P."/>
            <person name="Dorjee K."/>
            <person name="Dupes A."/>
            <person name="Elong R."/>
            <person name="Falk J."/>
            <person name="Farina A."/>
            <person name="Faro S."/>
            <person name="Ferguson D."/>
            <person name="Fisher S."/>
            <person name="Foley C.D."/>
            <person name="Franke A."/>
            <person name="Friedrich D."/>
            <person name="Gadbois L."/>
            <person name="Gearin G."/>
            <person name="Gearin C.R."/>
            <person name="Giannoukos G."/>
            <person name="Goode T."/>
            <person name="Graham J."/>
            <person name="Grandbois E."/>
            <person name="Grewal S."/>
            <person name="Gyaltsen K."/>
            <person name="Hafez N."/>
            <person name="Hagos B."/>
            <person name="Hall J."/>
            <person name="Henson C."/>
            <person name="Hollinger A."/>
            <person name="Honan T."/>
            <person name="Huard M.D."/>
            <person name="Hughes L."/>
            <person name="Hurhula B."/>
            <person name="Husby M.E."/>
            <person name="Kamat A."/>
            <person name="Kanga B."/>
            <person name="Kashin S."/>
            <person name="Khazanovich D."/>
            <person name="Kisner P."/>
            <person name="Lance K."/>
            <person name="Lara M."/>
            <person name="Lee W."/>
            <person name="Lennon N."/>
            <person name="Letendre F."/>
            <person name="LeVine R."/>
            <person name="Lipovsky A."/>
            <person name="Liu X."/>
            <person name="Liu J."/>
            <person name="Liu S."/>
            <person name="Lokyitsang T."/>
            <person name="Lokyitsang Y."/>
            <person name="Lubonja R."/>
            <person name="Lui A."/>
            <person name="MacDonald P."/>
            <person name="Magnisalis V."/>
            <person name="Maru K."/>
            <person name="Matthews C."/>
            <person name="McCusker W."/>
            <person name="McDonough S."/>
            <person name="Mehta T."/>
            <person name="Meldrim J."/>
            <person name="Meneus L."/>
            <person name="Mihai O."/>
            <person name="Mihalev A."/>
            <person name="Mihova T."/>
            <person name="Mittelman R."/>
            <person name="Mlenga V."/>
            <person name="Montmayeur A."/>
            <person name="Mulrain L."/>
            <person name="Navidi A."/>
            <person name="Naylor J."/>
            <person name="Negash T."/>
            <person name="Nguyen T."/>
            <person name="Nguyen N."/>
            <person name="Nicol R."/>
            <person name="Norbu C."/>
            <person name="Norbu N."/>
            <person name="Novod N."/>
            <person name="O'Neill B."/>
            <person name="Osman S."/>
            <person name="Markiewicz E."/>
            <person name="Oyono O.L."/>
            <person name="Patti C."/>
            <person name="Phunkhang P."/>
            <person name="Pierre F."/>
            <person name="Priest M."/>
            <person name="Raghuraman S."/>
            <person name="Rege F."/>
            <person name="Reyes R."/>
            <person name="Rise C."/>
            <person name="Rogov P."/>
            <person name="Ross K."/>
            <person name="Ryan E."/>
            <person name="Settipalli S."/>
            <person name="Shea T."/>
            <person name="Sherpa N."/>
            <person name="Shi L."/>
            <person name="Shih D."/>
            <person name="Sparrow T."/>
            <person name="Spaulding J."/>
            <person name="Stalker J."/>
            <person name="Stange-Thomann N."/>
            <person name="Stavropoulos S."/>
            <person name="Stone C."/>
            <person name="Strader C."/>
            <person name="Tesfaye S."/>
            <person name="Thomson T."/>
            <person name="Thoulutsang Y."/>
            <person name="Thoulutsang D."/>
            <person name="Topham K."/>
            <person name="Topping I."/>
            <person name="Tsamla T."/>
            <person name="Vassiliev H."/>
            <person name="Vo A."/>
            <person name="Wangchuk T."/>
            <person name="Wangdi T."/>
            <person name="Weiand M."/>
            <person name="Wilkinson J."/>
            <person name="Wilson A."/>
            <person name="Yadav S."/>
            <person name="Young G."/>
            <person name="Yu Q."/>
            <person name="Zembek L."/>
            <person name="Zhong D."/>
            <person name="Zimmer A."/>
            <person name="Zwirko Z."/>
            <person name="Jaffe D.B."/>
            <person name="Alvarez P."/>
            <person name="Brockman W."/>
            <person name="Butler J."/>
            <person name="Chin C."/>
            <person name="Gnerre S."/>
            <person name="Grabherr M."/>
            <person name="Kleber M."/>
            <person name="Mauceli E."/>
            <person name="MacCallum I."/>
        </authorList>
    </citation>
    <scope>NUCLEOTIDE SEQUENCE [LARGE SCALE GENOMIC DNA]</scope>
    <source>
        <strain evidence="8">Tucson 15010-1051.87</strain>
    </source>
</reference>
<dbReference type="Pfam" id="PF08395">
    <property type="entry name" value="7tm_7"/>
    <property type="match status" value="1"/>
</dbReference>
<evidence type="ECO:0000256" key="3">
    <source>
        <dbReference type="ARBA" id="ARBA00022692"/>
    </source>
</evidence>
<accession>A0A0Q9WBZ4</accession>
<evidence type="ECO:0000256" key="5">
    <source>
        <dbReference type="ARBA" id="ARBA00023136"/>
    </source>
</evidence>
<evidence type="ECO:0000256" key="1">
    <source>
        <dbReference type="ARBA" id="ARBA00004651"/>
    </source>
</evidence>
<gene>
    <name evidence="7" type="primary">Dvir\GJ25655</name>
    <name evidence="7" type="ORF">Dvir_GJ25655</name>
</gene>
<dbReference type="InParanoid" id="A0A0Q9WBZ4"/>
<keyword evidence="8" id="KW-1185">Reference proteome</keyword>
<dbReference type="EMBL" id="CH940654">
    <property type="protein sequence ID" value="KRF78053.1"/>
    <property type="molecule type" value="Genomic_DNA"/>
</dbReference>
<proteinExistence type="predicted"/>
<dbReference type="InterPro" id="IPR013604">
    <property type="entry name" value="7TM_chemorcpt"/>
</dbReference>
<feature type="transmembrane region" description="Helical" evidence="6">
    <location>
        <begin position="141"/>
        <end position="163"/>
    </location>
</feature>
<evidence type="ECO:0000256" key="4">
    <source>
        <dbReference type="ARBA" id="ARBA00022989"/>
    </source>
</evidence>
<evidence type="ECO:0000256" key="6">
    <source>
        <dbReference type="SAM" id="Phobius"/>
    </source>
</evidence>
<keyword evidence="5 6" id="KW-0472">Membrane</keyword>